<sequence length="126" mass="14612">MDINTELQYLSENFQTLSINSTINMAEEQQRRELVLQNIKLIEAFDGDSSYLALYIDSIDSIIPPVLPSLPEQRAFYFNSVLRTLRGPALDVVRREQPVDWATLRQLLIDEFGYHWTPVLGRKTCH</sequence>
<protein>
    <submittedName>
        <fullName evidence="1">Uncharacterized protein</fullName>
    </submittedName>
</protein>
<dbReference type="AlphaFoldDB" id="A0A0K8U7W0"/>
<gene>
    <name evidence="1" type="ORF">c2_g1_i2</name>
</gene>
<dbReference type="EMBL" id="GDHF01029590">
    <property type="protein sequence ID" value="JAI22724.1"/>
    <property type="molecule type" value="Transcribed_RNA"/>
</dbReference>
<organism evidence="1">
    <name type="scientific">Bactrocera latifrons</name>
    <name type="common">Malaysian fruit fly</name>
    <name type="synonym">Chaetodacus latifrons</name>
    <dbReference type="NCBI Taxonomy" id="174628"/>
    <lineage>
        <taxon>Eukaryota</taxon>
        <taxon>Metazoa</taxon>
        <taxon>Ecdysozoa</taxon>
        <taxon>Arthropoda</taxon>
        <taxon>Hexapoda</taxon>
        <taxon>Insecta</taxon>
        <taxon>Pterygota</taxon>
        <taxon>Neoptera</taxon>
        <taxon>Endopterygota</taxon>
        <taxon>Diptera</taxon>
        <taxon>Brachycera</taxon>
        <taxon>Muscomorpha</taxon>
        <taxon>Tephritoidea</taxon>
        <taxon>Tephritidae</taxon>
        <taxon>Bactrocera</taxon>
        <taxon>Bactrocera</taxon>
    </lineage>
</organism>
<accession>A0A0K8U7W0</accession>
<name>A0A0K8U7W0_BACLA</name>
<evidence type="ECO:0000313" key="1">
    <source>
        <dbReference type="EMBL" id="JAI22724.1"/>
    </source>
</evidence>
<reference evidence="1" key="1">
    <citation type="submission" date="2015-06" db="EMBL/GenBank/DDBJ databases">
        <authorList>
            <person name="Hoefler B.C."/>
            <person name="Straight P.D."/>
        </authorList>
    </citation>
    <scope>NUCLEOTIDE SEQUENCE</scope>
</reference>
<proteinExistence type="predicted"/>